<dbReference type="GO" id="GO:0016829">
    <property type="term" value="F:lyase activity"/>
    <property type="evidence" value="ECO:0007669"/>
    <property type="project" value="UniProtKB-KW"/>
</dbReference>
<keyword evidence="2" id="KW-0456">Lyase</keyword>
<dbReference type="OrthoDB" id="9804574at2"/>
<keyword evidence="6" id="KW-1185">Reference proteome</keyword>
<evidence type="ECO:0000259" key="3">
    <source>
        <dbReference type="Pfam" id="PF04295"/>
    </source>
</evidence>
<dbReference type="RefSeq" id="WP_014185358.1">
    <property type="nucleotide sequence ID" value="NC_016584.1"/>
</dbReference>
<dbReference type="STRING" id="768706.Desor_3028"/>
<reference evidence="6" key="1">
    <citation type="submission" date="2011-11" db="EMBL/GenBank/DDBJ databases">
        <title>Complete sequence of Desulfosporosinus orientis DSM 765.</title>
        <authorList>
            <person name="Lucas S."/>
            <person name="Han J."/>
            <person name="Lapidus A."/>
            <person name="Cheng J.-F."/>
            <person name="Goodwin L."/>
            <person name="Pitluck S."/>
            <person name="Peters L."/>
            <person name="Ovchinnikova G."/>
            <person name="Teshima H."/>
            <person name="Detter J.C."/>
            <person name="Han C."/>
            <person name="Tapia R."/>
            <person name="Land M."/>
            <person name="Hauser L."/>
            <person name="Kyrpides N."/>
            <person name="Ivanova N."/>
            <person name="Pagani I."/>
            <person name="Pester M."/>
            <person name="Spring S."/>
            <person name="Ollivier B."/>
            <person name="Rattei T."/>
            <person name="Klenk H.-P."/>
            <person name="Wagner M."/>
            <person name="Loy A."/>
            <person name="Woyke T."/>
        </authorList>
    </citation>
    <scope>NUCLEOTIDE SEQUENCE [LARGE SCALE GENOMIC DNA]</scope>
    <source>
        <strain evidence="6">ATCC 19365 / DSM 765 / NCIMB 8382 / VKM B-1628</strain>
    </source>
</reference>
<accession>G7WIA2</accession>
<organism evidence="5 6">
    <name type="scientific">Desulfosporosinus orientis (strain ATCC 19365 / DSM 765 / NCIMB 8382 / VKM B-1628 / Singapore I)</name>
    <name type="common">Desulfotomaculum orientis</name>
    <dbReference type="NCBI Taxonomy" id="768706"/>
    <lineage>
        <taxon>Bacteria</taxon>
        <taxon>Bacillati</taxon>
        <taxon>Bacillota</taxon>
        <taxon>Clostridia</taxon>
        <taxon>Eubacteriales</taxon>
        <taxon>Desulfitobacteriaceae</taxon>
        <taxon>Desulfosporosinus</taxon>
    </lineage>
</organism>
<evidence type="ECO:0000256" key="2">
    <source>
        <dbReference type="ARBA" id="ARBA00023239"/>
    </source>
</evidence>
<dbReference type="eggNOG" id="COG2721">
    <property type="taxonomic scope" value="Bacteria"/>
</dbReference>
<dbReference type="Pfam" id="PF04295">
    <property type="entry name" value="GD_AH_second"/>
    <property type="match status" value="1"/>
</dbReference>
<protein>
    <submittedName>
        <fullName evidence="5">Altronate dehydratase</fullName>
    </submittedName>
</protein>
<evidence type="ECO:0000313" key="5">
    <source>
        <dbReference type="EMBL" id="AET68550.1"/>
    </source>
</evidence>
<dbReference type="Proteomes" id="UP000006346">
    <property type="component" value="Chromosome"/>
</dbReference>
<evidence type="ECO:0000259" key="4">
    <source>
        <dbReference type="Pfam" id="PF20629"/>
    </source>
</evidence>
<dbReference type="PANTHER" id="PTHR30536">
    <property type="entry name" value="ALTRONATE/GALACTARATE DEHYDRATASE"/>
    <property type="match status" value="1"/>
</dbReference>
<dbReference type="PATRIC" id="fig|768706.3.peg.3043"/>
<proteinExistence type="inferred from homology"/>
<dbReference type="HOGENOM" id="CLU_029189_1_0_9"/>
<dbReference type="InterPro" id="IPR048332">
    <property type="entry name" value="GD_AH_C"/>
</dbReference>
<evidence type="ECO:0000256" key="1">
    <source>
        <dbReference type="ARBA" id="ARBA00010986"/>
    </source>
</evidence>
<comment type="similarity">
    <text evidence="1">Belongs to the UxaA family.</text>
</comment>
<dbReference type="PANTHER" id="PTHR30536:SF5">
    <property type="entry name" value="ALTRONATE DEHYDRATASE"/>
    <property type="match status" value="1"/>
</dbReference>
<dbReference type="KEGG" id="dor:Desor_3028"/>
<dbReference type="GO" id="GO:0019698">
    <property type="term" value="P:D-galacturonate catabolic process"/>
    <property type="evidence" value="ECO:0007669"/>
    <property type="project" value="TreeGrafter"/>
</dbReference>
<dbReference type="AlphaFoldDB" id="G7WIA2"/>
<name>G7WIA2_DESOD</name>
<feature type="domain" description="D-galactarate/Altronate dehydratase C-terminal" evidence="4">
    <location>
        <begin position="143"/>
        <end position="387"/>
    </location>
</feature>
<sequence length="390" mass="40967">MHSFYGYRRSQGLPGVRNWVAVISSVFCANNVVRRITQQVAGTVELTHPVGCSQVGLDLELTAKALKGVGRHPNFYGVVVVGLGCERFRAKELADSIAATGKPVEMVVIQEEGDTQKAIAKGVCLAQGLVEQAAKQKKEEFPISELFLGLKCGGTDATSGIAANPALGWVTDQIVAEDGRAMFTEVTELIGAEHVLARRAVSPEVGQKILDTVKNMENKLKLGTAHLDLQNRSALISPGNEDGGVTSVVEKALGGIHKGGTGPITGVLDYGEPVGGPGLYILDCPGHDGEAVTGLIASGCQVVVFTTGRGTPTGFPGVPVIKITGNTSTYERMKFNLDFNAGEIIDKGLAISEVGEGLFRKVIDTASGEPTKAEIAMGDELFCITRSYGG</sequence>
<evidence type="ECO:0000313" key="6">
    <source>
        <dbReference type="Proteomes" id="UP000006346"/>
    </source>
</evidence>
<gene>
    <name evidence="5" type="ordered locus">Desor_3028</name>
</gene>
<reference evidence="5 6" key="2">
    <citation type="journal article" date="2012" name="J. Bacteriol.">
        <title>Complete genome sequences of Desulfosporosinus orientis DSM765T, Desulfosporosinus youngiae DSM17734T, Desulfosporosinus meridiei DSM13257T, and Desulfosporosinus acidiphilus DSM22704T.</title>
        <authorList>
            <person name="Pester M."/>
            <person name="Brambilla E."/>
            <person name="Alazard D."/>
            <person name="Rattei T."/>
            <person name="Weinmaier T."/>
            <person name="Han J."/>
            <person name="Lucas S."/>
            <person name="Lapidus A."/>
            <person name="Cheng J.F."/>
            <person name="Goodwin L."/>
            <person name="Pitluck S."/>
            <person name="Peters L."/>
            <person name="Ovchinnikova G."/>
            <person name="Teshima H."/>
            <person name="Detter J.C."/>
            <person name="Han C.S."/>
            <person name="Tapia R."/>
            <person name="Land M.L."/>
            <person name="Hauser L."/>
            <person name="Kyrpides N.C."/>
            <person name="Ivanova N.N."/>
            <person name="Pagani I."/>
            <person name="Huntmann M."/>
            <person name="Wei C.L."/>
            <person name="Davenport K.W."/>
            <person name="Daligault H."/>
            <person name="Chain P.S."/>
            <person name="Chen A."/>
            <person name="Mavromatis K."/>
            <person name="Markowitz V."/>
            <person name="Szeto E."/>
            <person name="Mikhailova N."/>
            <person name="Pati A."/>
            <person name="Wagner M."/>
            <person name="Woyke T."/>
            <person name="Ollivier B."/>
            <person name="Klenk H.P."/>
            <person name="Spring S."/>
            <person name="Loy A."/>
        </authorList>
    </citation>
    <scope>NUCLEOTIDE SEQUENCE [LARGE SCALE GENOMIC DNA]</scope>
    <source>
        <strain evidence="6">ATCC 19365 / DSM 765 / NCIMB 8382 / VKM B-1628</strain>
    </source>
</reference>
<dbReference type="Pfam" id="PF20629">
    <property type="entry name" value="GD_AH_C"/>
    <property type="match status" value="1"/>
</dbReference>
<dbReference type="InterPro" id="IPR052172">
    <property type="entry name" value="UxaA_altronate/galactarate_dh"/>
</dbReference>
<dbReference type="EMBL" id="CP003108">
    <property type="protein sequence ID" value="AET68550.1"/>
    <property type="molecule type" value="Genomic_DNA"/>
</dbReference>
<feature type="domain" description="D-galactarate/Altronate dehydratase second" evidence="3">
    <location>
        <begin position="6"/>
        <end position="133"/>
    </location>
</feature>
<dbReference type="InterPro" id="IPR007392">
    <property type="entry name" value="GD_AH_second"/>
</dbReference>